<comment type="subcellular location">
    <subcellularLocation>
        <location evidence="1">Nucleus</location>
    </subcellularLocation>
</comment>
<name>A0A7R8ZT33_9CRUS</name>
<organism evidence="8">
    <name type="scientific">Cyprideis torosa</name>
    <dbReference type="NCBI Taxonomy" id="163714"/>
    <lineage>
        <taxon>Eukaryota</taxon>
        <taxon>Metazoa</taxon>
        <taxon>Ecdysozoa</taxon>
        <taxon>Arthropoda</taxon>
        <taxon>Crustacea</taxon>
        <taxon>Oligostraca</taxon>
        <taxon>Ostracoda</taxon>
        <taxon>Podocopa</taxon>
        <taxon>Podocopida</taxon>
        <taxon>Cytherocopina</taxon>
        <taxon>Cytheroidea</taxon>
        <taxon>Cytherideidae</taxon>
        <taxon>Cyprideis</taxon>
    </lineage>
</organism>
<evidence type="ECO:0000313" key="8">
    <source>
        <dbReference type="EMBL" id="CAD7230759.1"/>
    </source>
</evidence>
<dbReference type="AlphaFoldDB" id="A0A7R8ZT33"/>
<keyword evidence="5" id="KW-0804">Transcription</keyword>
<dbReference type="Pfam" id="PF11573">
    <property type="entry name" value="Med23"/>
    <property type="match status" value="2"/>
</dbReference>
<dbReference type="InterPro" id="IPR021629">
    <property type="entry name" value="Mediator_Med23"/>
</dbReference>
<evidence type="ECO:0000256" key="7">
    <source>
        <dbReference type="ARBA" id="ARBA00031961"/>
    </source>
</evidence>
<evidence type="ECO:0000256" key="1">
    <source>
        <dbReference type="ARBA" id="ARBA00004123"/>
    </source>
</evidence>
<proteinExistence type="inferred from homology"/>
<keyword evidence="6" id="KW-0539">Nucleus</keyword>
<evidence type="ECO:0000256" key="4">
    <source>
        <dbReference type="ARBA" id="ARBA00023015"/>
    </source>
</evidence>
<dbReference type="OrthoDB" id="9982951at2759"/>
<protein>
    <recommendedName>
        <fullName evidence="3">Mediator of RNA polymerase II transcription subunit 23</fullName>
    </recommendedName>
    <alternativeName>
        <fullName evidence="7">Mediator complex subunit 23</fullName>
    </alternativeName>
</protein>
<dbReference type="EMBL" id="OB662931">
    <property type="protein sequence ID" value="CAD7230759.1"/>
    <property type="molecule type" value="Genomic_DNA"/>
</dbReference>
<evidence type="ECO:0000256" key="5">
    <source>
        <dbReference type="ARBA" id="ARBA00023163"/>
    </source>
</evidence>
<dbReference type="GO" id="GO:0006357">
    <property type="term" value="P:regulation of transcription by RNA polymerase II"/>
    <property type="evidence" value="ECO:0007669"/>
    <property type="project" value="TreeGrafter"/>
</dbReference>
<gene>
    <name evidence="8" type="ORF">CTOB1V02_LOCUS8615</name>
</gene>
<dbReference type="GO" id="GO:0010628">
    <property type="term" value="P:positive regulation of gene expression"/>
    <property type="evidence" value="ECO:0007669"/>
    <property type="project" value="TreeGrafter"/>
</dbReference>
<dbReference type="PANTHER" id="PTHR12691">
    <property type="entry name" value="MEDIATOR OF RNA POLYMERASE II TRANSCRIPTION SUBUNIT 23"/>
    <property type="match status" value="1"/>
</dbReference>
<dbReference type="GO" id="GO:0005667">
    <property type="term" value="C:transcription regulator complex"/>
    <property type="evidence" value="ECO:0007669"/>
    <property type="project" value="TreeGrafter"/>
</dbReference>
<evidence type="ECO:0000256" key="6">
    <source>
        <dbReference type="ARBA" id="ARBA00023242"/>
    </source>
</evidence>
<sequence length="1186" mass="135699">MSGPRSKMTLSKAAPTSATDSVLNWFNEVLRVDGLEEAYHCPLISKRPPQSSEVEGFRQELITIFSKFKDQPDMPSKAVRDYIVLVHSCRGARQMRLMFSYLSEAVARGAVTPRVVCEELMSSEHLVHTNERFWNMAIALVKELIVDVDYKGVREIMKMVTEKSLSLPSFLDESTLRKTQSLYSLAELIFDRDACLLPGYFIINEILKVYSDNKACTHWYFSKLVTDFVRSFQPTAQMVSFQGRSGYLPIVDNSANPLSGWKLESLSLKFSIKGNLPYEKGYSEPQTKLLRYVLEHPYSRDIVLSMLGLQKQHKQRCSALEKELVELIVDSMARCEEQTAKVPLPHWQHLSSQLIYFVLFQFASFPHMVNQLKQKLRDFLPVMGLLDLLFDEKEPLPVPDVTNSLACHEMAAVCVWIHLIKKAQIENLRVNRPLPFALKRHNEYLRSMAVKFTAPNGPTLAVVGRNFNITLLCNAYSTNQEYFPRPMGALVERLVPTMDSVHGTRPQTEMPGSNCFASGPPTPLSLELLDSLTVHAKMSLIHNIVSHVLKLAKSKSTLALPPALVETYSRLLVYTEIESLGIKGFIGQLLPTVCQYQSFGILHTLLEMFSYRLQHIQPHYRMQLLQQLHNLSSVPGPRNPSHQTQLHLCVESTALRLITGLLSTELQPQGQLSRILAEPKNLISPESEELNRALVLVLARSIQITAKKLIRDGTRGESVLSTSNKELLNAIMATTPLGWSSHTLKCFPVGIREYFNGKPVQKENKQTLKVYSIQKLVEEEYRKWLTMTNESDIVAHFSLAGTPLFICLLWKMIMETRRINPIAYRVLERVGARALSAHLRTFCDYFVHEFSNSERGTQVNHFIDAVNDLIWKYHIFPIDRFILTLVFDIVIHRFLEIAPVAAFADILDQLLGNIGILYKFHNHPITYLYNLLHYYEARVRERPALKRTLVATIIGAQSSLYPETWALSQDYLSYIREEPGEVTWKPDMDYYLMIVNRLRATIAGESNPFADIDWRFNEFPNATAHALHITCVELMALPAQPKDVGDELINVIIHGRNFGCAMLYLHIFWLYLTLSFITRERDLLGICCIGPLLQRMHVEKPRALNEITVELYELLSLVEKSQPVLKYHDTICDLLYHIKYMFTGDMVKLDVVKVIRTLRPSLQKRFRFISHLSMEEIQEGHVTSTT</sequence>
<dbReference type="GO" id="GO:0016592">
    <property type="term" value="C:mediator complex"/>
    <property type="evidence" value="ECO:0007669"/>
    <property type="project" value="TreeGrafter"/>
</dbReference>
<reference evidence="8" key="1">
    <citation type="submission" date="2020-11" db="EMBL/GenBank/DDBJ databases">
        <authorList>
            <person name="Tran Van P."/>
        </authorList>
    </citation>
    <scope>NUCLEOTIDE SEQUENCE</scope>
</reference>
<keyword evidence="4" id="KW-0805">Transcription regulation</keyword>
<dbReference type="PANTHER" id="PTHR12691:SF10">
    <property type="entry name" value="MEDIATOR OF RNA POLYMERASE II TRANSCRIPTION SUBUNIT 23"/>
    <property type="match status" value="1"/>
</dbReference>
<evidence type="ECO:0000256" key="2">
    <source>
        <dbReference type="ARBA" id="ARBA00010222"/>
    </source>
</evidence>
<comment type="similarity">
    <text evidence="2">Belongs to the Mediator complex subunit 23 family.</text>
</comment>
<evidence type="ECO:0000256" key="3">
    <source>
        <dbReference type="ARBA" id="ARBA00019696"/>
    </source>
</evidence>
<accession>A0A7R8ZT33</accession>